<dbReference type="PATRIC" id="fig|318683.6.peg.2047"/>
<name>A0A149TM86_9PROT</name>
<evidence type="ECO:0000256" key="1">
    <source>
        <dbReference type="PIRSR" id="PIRSR640198-1"/>
    </source>
</evidence>
<dbReference type="PANTHER" id="PTHR13504:SF38">
    <property type="entry name" value="FIDO DOMAIN-CONTAINING PROTEIN"/>
    <property type="match status" value="1"/>
</dbReference>
<gene>
    <name evidence="4" type="ORF">AD945_02690</name>
</gene>
<keyword evidence="2" id="KW-0547">Nucleotide-binding</keyword>
<dbReference type="Pfam" id="PF13784">
    <property type="entry name" value="Fic_N"/>
    <property type="match status" value="1"/>
</dbReference>
<dbReference type="OrthoDB" id="9813719at2"/>
<dbReference type="InterPro" id="IPR036597">
    <property type="entry name" value="Fido-like_dom_sf"/>
</dbReference>
<accession>A0A149TM86</accession>
<dbReference type="RefSeq" id="WP_062106265.1">
    <property type="nucleotide sequence ID" value="NZ_LHZR01000085.1"/>
</dbReference>
<proteinExistence type="predicted"/>
<reference evidence="4 5" key="1">
    <citation type="submission" date="2015-06" db="EMBL/GenBank/DDBJ databases">
        <title>Improved classification and identification of acetic acid bacteria using matrix-assisted laser desorption/ionization time-of-flight mass spectrometry; Gluconobacter nephelii and Gluconobacter uchimurae are later heterotypic synonyms of Gluconobacter japonicus and Gluconobacter oxydans, respectively.</title>
        <authorList>
            <person name="Li L."/>
            <person name="Cleenwerck I."/>
            <person name="De Vuyst L."/>
            <person name="Vandamme P."/>
        </authorList>
    </citation>
    <scope>NUCLEOTIDE SEQUENCE [LARGE SCALE GENOMIC DNA]</scope>
    <source>
        <strain evidence="4 5">LMG 1768</strain>
    </source>
</reference>
<protein>
    <submittedName>
        <fullName evidence="4">Cell filamentation protein Fic</fullName>
    </submittedName>
</protein>
<feature type="domain" description="Fido" evidence="3">
    <location>
        <begin position="133"/>
        <end position="284"/>
    </location>
</feature>
<feature type="binding site" evidence="2">
    <location>
        <begin position="262"/>
        <end position="263"/>
    </location>
    <ligand>
        <name>ATP</name>
        <dbReference type="ChEBI" id="CHEBI:30616"/>
    </ligand>
</feature>
<feature type="binding site" evidence="2">
    <location>
        <begin position="227"/>
        <end position="234"/>
    </location>
    <ligand>
        <name>ATP</name>
        <dbReference type="ChEBI" id="CHEBI:30616"/>
    </ligand>
</feature>
<dbReference type="InterPro" id="IPR025758">
    <property type="entry name" value="Fic/DOC_N"/>
</dbReference>
<evidence type="ECO:0000256" key="2">
    <source>
        <dbReference type="PIRSR" id="PIRSR640198-2"/>
    </source>
</evidence>
<feature type="active site" evidence="1">
    <location>
        <position position="223"/>
    </location>
</feature>
<dbReference type="EMBL" id="LHZR01000085">
    <property type="protein sequence ID" value="KXV50130.1"/>
    <property type="molecule type" value="Genomic_DNA"/>
</dbReference>
<dbReference type="Gene3D" id="1.10.3290.10">
    <property type="entry name" value="Fido-like domain"/>
    <property type="match status" value="1"/>
</dbReference>
<dbReference type="InterPro" id="IPR040198">
    <property type="entry name" value="Fido_containing"/>
</dbReference>
<dbReference type="Proteomes" id="UP000075636">
    <property type="component" value="Unassembled WGS sequence"/>
</dbReference>
<comment type="caution">
    <text evidence="4">The sequence shown here is derived from an EMBL/GenBank/DDBJ whole genome shotgun (WGS) entry which is preliminary data.</text>
</comment>
<dbReference type="PANTHER" id="PTHR13504">
    <property type="entry name" value="FIDO DOMAIN-CONTAINING PROTEIN DDB_G0283145"/>
    <property type="match status" value="1"/>
</dbReference>
<organism evidence="4 5">
    <name type="scientific">Gluconobacter albidus</name>
    <dbReference type="NCBI Taxonomy" id="318683"/>
    <lineage>
        <taxon>Bacteria</taxon>
        <taxon>Pseudomonadati</taxon>
        <taxon>Pseudomonadota</taxon>
        <taxon>Alphaproteobacteria</taxon>
        <taxon>Acetobacterales</taxon>
        <taxon>Acetobacteraceae</taxon>
        <taxon>Gluconobacter</taxon>
    </lineage>
</organism>
<dbReference type="PROSITE" id="PS51459">
    <property type="entry name" value="FIDO"/>
    <property type="match status" value="1"/>
</dbReference>
<evidence type="ECO:0000259" key="3">
    <source>
        <dbReference type="PROSITE" id="PS51459"/>
    </source>
</evidence>
<evidence type="ECO:0000313" key="5">
    <source>
        <dbReference type="Proteomes" id="UP000075636"/>
    </source>
</evidence>
<keyword evidence="2" id="KW-0067">ATP-binding</keyword>
<dbReference type="Pfam" id="PF02661">
    <property type="entry name" value="Fic"/>
    <property type="match status" value="1"/>
</dbReference>
<sequence length="399" mass="44431">MKRTELSGGVRERLVRLPAPYEHHHGVLPLPLPEEGIPLEEITAVHSEAQLALGQADEIARSLPDPYQISRILSRREAVSSSAMEGTHSTLDELLIADEDDDQGGQVVRQVRDYALALERFVPSALIAGRQIFQVDLIQNLHSSVLGHDTSYRDTPGDFRQEVVWIGGNGHIAYSVYNPPPPAEVPHFLEETLDYMREDGMQMMTQSLITRMALAHAHFEAVHPFRDGNGRVGRLLLPLMMAAEKHVSLYLSPYIELHKQAYYAALKQAQQKLNWLPLIGFVSNAIVQTVQELRITRGALRTLHAAWLTRRSFRKGSAALRALDILTDYPVLTAPRLGALLSITPPAAHTAIGQLCQVGILRERTGYARNRIYVADDVLGILNRPFAEDPIVPRTGTQL</sequence>
<dbReference type="GO" id="GO:0005524">
    <property type="term" value="F:ATP binding"/>
    <property type="evidence" value="ECO:0007669"/>
    <property type="project" value="UniProtKB-KW"/>
</dbReference>
<dbReference type="AlphaFoldDB" id="A0A149TM86"/>
<dbReference type="InterPro" id="IPR003812">
    <property type="entry name" value="Fido"/>
</dbReference>
<dbReference type="SUPFAM" id="SSF140931">
    <property type="entry name" value="Fic-like"/>
    <property type="match status" value="1"/>
</dbReference>
<evidence type="ECO:0000313" key="4">
    <source>
        <dbReference type="EMBL" id="KXV50130.1"/>
    </source>
</evidence>